<gene>
    <name evidence="1" type="ORF">Mal33_32150</name>
</gene>
<keyword evidence="2" id="KW-1185">Reference proteome</keyword>
<proteinExistence type="predicted"/>
<dbReference type="AlphaFoldDB" id="A0A518IVU5"/>
<name>A0A518IVU5_9BACT</name>
<dbReference type="Proteomes" id="UP000316770">
    <property type="component" value="Chromosome"/>
</dbReference>
<organism evidence="1 2">
    <name type="scientific">Rosistilla oblonga</name>
    <dbReference type="NCBI Taxonomy" id="2527990"/>
    <lineage>
        <taxon>Bacteria</taxon>
        <taxon>Pseudomonadati</taxon>
        <taxon>Planctomycetota</taxon>
        <taxon>Planctomycetia</taxon>
        <taxon>Pirellulales</taxon>
        <taxon>Pirellulaceae</taxon>
        <taxon>Rosistilla</taxon>
    </lineage>
</organism>
<accession>A0A518IVU5</accession>
<evidence type="ECO:0000313" key="2">
    <source>
        <dbReference type="Proteomes" id="UP000316770"/>
    </source>
</evidence>
<dbReference type="EMBL" id="CP036318">
    <property type="protein sequence ID" value="QDV57211.1"/>
    <property type="molecule type" value="Genomic_DNA"/>
</dbReference>
<protein>
    <submittedName>
        <fullName evidence="1">Uncharacterized protein</fullName>
    </submittedName>
</protein>
<evidence type="ECO:0000313" key="1">
    <source>
        <dbReference type="EMBL" id="QDV57211.1"/>
    </source>
</evidence>
<reference evidence="1 2" key="1">
    <citation type="submission" date="2019-02" db="EMBL/GenBank/DDBJ databases">
        <title>Deep-cultivation of Planctomycetes and their phenomic and genomic characterization uncovers novel biology.</title>
        <authorList>
            <person name="Wiegand S."/>
            <person name="Jogler M."/>
            <person name="Boedeker C."/>
            <person name="Pinto D."/>
            <person name="Vollmers J."/>
            <person name="Rivas-Marin E."/>
            <person name="Kohn T."/>
            <person name="Peeters S.H."/>
            <person name="Heuer A."/>
            <person name="Rast P."/>
            <person name="Oberbeckmann S."/>
            <person name="Bunk B."/>
            <person name="Jeske O."/>
            <person name="Meyerdierks A."/>
            <person name="Storesund J.E."/>
            <person name="Kallscheuer N."/>
            <person name="Luecker S."/>
            <person name="Lage O.M."/>
            <person name="Pohl T."/>
            <person name="Merkel B.J."/>
            <person name="Hornburger P."/>
            <person name="Mueller R.-W."/>
            <person name="Bruemmer F."/>
            <person name="Labrenz M."/>
            <person name="Spormann A.M."/>
            <person name="Op den Camp H."/>
            <person name="Overmann J."/>
            <person name="Amann R."/>
            <person name="Jetten M.S.M."/>
            <person name="Mascher T."/>
            <person name="Medema M.H."/>
            <person name="Devos D.P."/>
            <person name="Kaster A.-K."/>
            <person name="Ovreas L."/>
            <person name="Rohde M."/>
            <person name="Galperin M.Y."/>
            <person name="Jogler C."/>
        </authorList>
    </citation>
    <scope>NUCLEOTIDE SEQUENCE [LARGE SCALE GENOMIC DNA]</scope>
    <source>
        <strain evidence="1 2">Mal33</strain>
    </source>
</reference>
<sequence length="110" mass="12787">MMSEGQLEQLSLDGFHETGWEYANGVDISPNGDDPERDDYRVVVLKDRVAVADAWANQDRLQLGARCRHAGWRDSGVMIWKRRDDMPQKTSAPPRFKHLQWRAYQTTREV</sequence>